<comment type="caution">
    <text evidence="1">The sequence shown here is derived from an EMBL/GenBank/DDBJ whole genome shotgun (WGS) entry which is preliminary data.</text>
</comment>
<name>A0ACC1TBP8_9APHY</name>
<evidence type="ECO:0000313" key="2">
    <source>
        <dbReference type="Proteomes" id="UP001148662"/>
    </source>
</evidence>
<reference evidence="1" key="1">
    <citation type="submission" date="2022-07" db="EMBL/GenBank/DDBJ databases">
        <title>Genome Sequence of Phlebia brevispora.</title>
        <authorList>
            <person name="Buettner E."/>
        </authorList>
    </citation>
    <scope>NUCLEOTIDE SEQUENCE</scope>
    <source>
        <strain evidence="1">MPL23</strain>
    </source>
</reference>
<proteinExistence type="predicted"/>
<organism evidence="1 2">
    <name type="scientific">Phlebia brevispora</name>
    <dbReference type="NCBI Taxonomy" id="194682"/>
    <lineage>
        <taxon>Eukaryota</taxon>
        <taxon>Fungi</taxon>
        <taxon>Dikarya</taxon>
        <taxon>Basidiomycota</taxon>
        <taxon>Agaricomycotina</taxon>
        <taxon>Agaricomycetes</taxon>
        <taxon>Polyporales</taxon>
        <taxon>Meruliaceae</taxon>
        <taxon>Phlebia</taxon>
    </lineage>
</organism>
<dbReference type="Proteomes" id="UP001148662">
    <property type="component" value="Unassembled WGS sequence"/>
</dbReference>
<dbReference type="EMBL" id="JANHOG010000128">
    <property type="protein sequence ID" value="KAJ3557830.1"/>
    <property type="molecule type" value="Genomic_DNA"/>
</dbReference>
<protein>
    <submittedName>
        <fullName evidence="1">Uncharacterized protein</fullName>
    </submittedName>
</protein>
<accession>A0ACC1TBP8</accession>
<evidence type="ECO:0000313" key="1">
    <source>
        <dbReference type="EMBL" id="KAJ3557830.1"/>
    </source>
</evidence>
<sequence length="440" mass="48367">MPKNAVSTLARLTAPQSPVNIRALIMHRANGGPTTIFGTRAIKTSNRKLIDNQAVLPILASIGAQWMCRMLRLRGLFCAAVLSQLSAVLAANSFAGSNLYYAAGLYDDDRTTLLTGLNAAGMKVLRVWLDGQSETQKGTNIDPFPDLEPTQICNGVVSCYNDTVLERLDDFMLAANEYGIKLLISMHSFNALQAGDVYGAAYGTEDFYTDDTAQAAFDARLQHVMGHVHTTLGQPWSELSDYIFAFEAENEAMIGSSSDGQQFIEDHQQWQCDRAQTIRNALNGNTGILVTTGGESWMSESVQPDFLTCEYLDVISIHAYGIGDYDTSSIETYVQQAQANGKKLIMEEWGACYFTTENNNCPTGNALPVDTRNTNIQTWANQITAAGLPWLYWQVIPNADPHWGQDYEIGISDVYWDTLMNAAEQASSSPAAFDFSAYLL</sequence>
<keyword evidence="2" id="KW-1185">Reference proteome</keyword>
<gene>
    <name evidence="1" type="ORF">NM688_g1255</name>
</gene>